<sequence length="242" mass="26777">MTLRRSSGQAGKAQFNPAQQRRRGMLAKIHIAQKQLGLTEDDYRAVLIRVTGLDSAGAMSDAELERVVAELTRLGFRAKADGKAKPAMHPVALKARAMWISLHQLGVVENPSEQALEAFAARQLGVVKWHWANQAWGYKLIEALKAMAQRAGWDQHLEGVAPAAKARILKRRLAERLFAMLKHEGLIPHHWDILLAAERLAGVEIGGGWWQASAEDADRVVQAFAQARRAPMKPVSALELVR</sequence>
<evidence type="ECO:0000256" key="1">
    <source>
        <dbReference type="SAM" id="MobiDB-lite"/>
    </source>
</evidence>
<dbReference type="Pfam" id="PF06252">
    <property type="entry name" value="GemA"/>
    <property type="match status" value="1"/>
</dbReference>
<evidence type="ECO:0000313" key="3">
    <source>
        <dbReference type="Proteomes" id="UP000266693"/>
    </source>
</evidence>
<gene>
    <name evidence="2" type="ORF">D1610_11560</name>
</gene>
<accession>A0A396RLS9</accession>
<feature type="region of interest" description="Disordered" evidence="1">
    <location>
        <begin position="1"/>
        <end position="21"/>
    </location>
</feature>
<comment type="caution">
    <text evidence="2">The sequence shown here is derived from an EMBL/GenBank/DDBJ whole genome shotgun (WGS) entry which is preliminary data.</text>
</comment>
<evidence type="ECO:0000313" key="2">
    <source>
        <dbReference type="EMBL" id="RHW17179.1"/>
    </source>
</evidence>
<protein>
    <submittedName>
        <fullName evidence="2">Regulatory protein GemA</fullName>
    </submittedName>
</protein>
<dbReference type="RefSeq" id="WP_118864346.1">
    <property type="nucleotide sequence ID" value="NZ_QWLV01000005.1"/>
</dbReference>
<reference evidence="2 3" key="1">
    <citation type="submission" date="2018-08" db="EMBL/GenBank/DDBJ databases">
        <title>The multiple taxonomic identification of Sphingomonas gilva.</title>
        <authorList>
            <person name="Zhu D."/>
            <person name="Zheng S."/>
        </authorList>
    </citation>
    <scope>NUCLEOTIDE SEQUENCE [LARGE SCALE GENOMIC DNA]</scope>
    <source>
        <strain evidence="2 3">ZDH117</strain>
    </source>
</reference>
<proteinExistence type="predicted"/>
<dbReference type="InterPro" id="IPR009363">
    <property type="entry name" value="Phage_Mu_Gp16"/>
</dbReference>
<organism evidence="2 3">
    <name type="scientific">Sphingomonas gilva</name>
    <dbReference type="NCBI Taxonomy" id="2305907"/>
    <lineage>
        <taxon>Bacteria</taxon>
        <taxon>Pseudomonadati</taxon>
        <taxon>Pseudomonadota</taxon>
        <taxon>Alphaproteobacteria</taxon>
        <taxon>Sphingomonadales</taxon>
        <taxon>Sphingomonadaceae</taxon>
        <taxon>Sphingomonas</taxon>
    </lineage>
</organism>
<dbReference type="OrthoDB" id="7353918at2"/>
<dbReference type="Proteomes" id="UP000266693">
    <property type="component" value="Unassembled WGS sequence"/>
</dbReference>
<dbReference type="AlphaFoldDB" id="A0A396RLS9"/>
<dbReference type="EMBL" id="QWLV01000005">
    <property type="protein sequence ID" value="RHW17179.1"/>
    <property type="molecule type" value="Genomic_DNA"/>
</dbReference>
<name>A0A396RLS9_9SPHN</name>
<keyword evidence="3" id="KW-1185">Reference proteome</keyword>